<dbReference type="InterPro" id="IPR001633">
    <property type="entry name" value="EAL_dom"/>
</dbReference>
<protein>
    <submittedName>
        <fullName evidence="2">EAL domain-containing protein</fullName>
    </submittedName>
</protein>
<feature type="domain" description="EAL" evidence="1">
    <location>
        <begin position="1"/>
        <end position="66"/>
    </location>
</feature>
<name>A0ABX7JY54_9PSED</name>
<dbReference type="InterPro" id="IPR035919">
    <property type="entry name" value="EAL_sf"/>
</dbReference>
<keyword evidence="3" id="KW-1185">Reference proteome</keyword>
<dbReference type="PROSITE" id="PS50883">
    <property type="entry name" value="EAL"/>
    <property type="match status" value="1"/>
</dbReference>
<evidence type="ECO:0000313" key="2">
    <source>
        <dbReference type="EMBL" id="QSB39168.1"/>
    </source>
</evidence>
<evidence type="ECO:0000313" key="3">
    <source>
        <dbReference type="Proteomes" id="UP000663249"/>
    </source>
</evidence>
<dbReference type="EMBL" id="CP070506">
    <property type="protein sequence ID" value="QSB39168.1"/>
    <property type="molecule type" value="Genomic_DNA"/>
</dbReference>
<evidence type="ECO:0000259" key="1">
    <source>
        <dbReference type="PROSITE" id="PS50883"/>
    </source>
</evidence>
<sequence length="66" mass="7484">MLEQAMQVHKTLLLMGETLIFSYNIETTQLQEEGFASAVSERIQQAGISPNLVTLEVTETKLWICR</sequence>
<organism evidence="2 3">
    <name type="scientific">Pseudomonas hygromyciniae</name>
    <dbReference type="NCBI Taxonomy" id="2812000"/>
    <lineage>
        <taxon>Bacteria</taxon>
        <taxon>Pseudomonadati</taxon>
        <taxon>Pseudomonadota</taxon>
        <taxon>Gammaproteobacteria</taxon>
        <taxon>Pseudomonadales</taxon>
        <taxon>Pseudomonadaceae</taxon>
        <taxon>Pseudomonas</taxon>
    </lineage>
</organism>
<dbReference type="Proteomes" id="UP000663249">
    <property type="component" value="Chromosome"/>
</dbReference>
<dbReference type="SUPFAM" id="SSF141868">
    <property type="entry name" value="EAL domain-like"/>
    <property type="match status" value="1"/>
</dbReference>
<proteinExistence type="predicted"/>
<dbReference type="Gene3D" id="3.20.20.450">
    <property type="entry name" value="EAL domain"/>
    <property type="match status" value="1"/>
</dbReference>
<reference evidence="2 3" key="1">
    <citation type="submission" date="2021-02" db="EMBL/GenBank/DDBJ databases">
        <title>Genomic and phenotypic characterization of Pseudomonas hygromyciniae, a novel bacterial species discovered from a commercially purchased antibiotic vial.</title>
        <authorList>
            <person name="Turner T.L."/>
            <person name="Mitra S.D."/>
            <person name="Kochan T.J."/>
            <person name="Pincus N.B."/>
            <person name="Lebrun-Corbin M."/>
            <person name="Cheung B."/>
            <person name="Gatesy S.W."/>
            <person name="Afzal T."/>
            <person name="Ozer E.A."/>
            <person name="Hauser A.R."/>
        </authorList>
    </citation>
    <scope>NUCLEOTIDE SEQUENCE [LARGE SCALE GENOMIC DNA]</scope>
    <source>
        <strain evidence="2 3">SDM007</strain>
    </source>
</reference>
<accession>A0ABX7JY54</accession>
<dbReference type="RefSeq" id="WP_205518940.1">
    <property type="nucleotide sequence ID" value="NZ_CP070506.1"/>
</dbReference>
<gene>
    <name evidence="2" type="ORF">JTY93_23585</name>
</gene>